<dbReference type="Proteomes" id="UP000000547">
    <property type="component" value="Chromosome"/>
</dbReference>
<dbReference type="AlphaFoldDB" id="Q485M8"/>
<sequence length="125" mass="14389">MGNNTKKSIEQINDVSRQLLSRILVMQADSKILPQEQDLKNIKIQSIDDENKELTELTEKRQILMTKLFEQNTADSISSESEVLEEMITLDSKLIANAKLSKQAITEKMIKIKKSKKVTKSYQKY</sequence>
<reference evidence="1" key="1">
    <citation type="journal article" date="2005" name="Proc. Natl. Acad. Sci. U.S.A.">
        <title>The psychrophilic lifestyle as revealed by the genome sequence of Colwellia psychrerythraea 34H through genomic and proteomic analyses.</title>
        <authorList>
            <person name="Methe B.A."/>
            <person name="Nelson K.E."/>
            <person name="Deming J.W."/>
            <person name="Momen B."/>
            <person name="Melamud E."/>
            <person name="Zhang X."/>
            <person name="Moult J."/>
            <person name="Madupu R."/>
            <person name="Nelson W.C."/>
            <person name="Dodson R.J."/>
            <person name="Brinkac L.M."/>
            <person name="Daugherty S.C."/>
            <person name="Durkin A.S."/>
            <person name="DeBoy R.T."/>
            <person name="Kolonay J.F."/>
            <person name="Sullivan S.A."/>
            <person name="Zhou L."/>
            <person name="Davidsen T.M."/>
            <person name="Wu M."/>
            <person name="Huston A.L."/>
            <person name="Lewis M."/>
            <person name="Weaver B."/>
            <person name="Weidman J.F."/>
            <person name="Khouri H."/>
            <person name="Utterback T.R."/>
            <person name="Feldblyum T.V."/>
            <person name="Fraser C.M."/>
        </authorList>
    </citation>
    <scope>NUCLEOTIDE SEQUENCE [LARGE SCALE GENOMIC DNA]</scope>
    <source>
        <strain evidence="1">34H</strain>
    </source>
</reference>
<protein>
    <submittedName>
        <fullName evidence="1">Uncharacterized protein</fullName>
    </submittedName>
</protein>
<dbReference type="RefSeq" id="WP_011042331.1">
    <property type="nucleotide sequence ID" value="NC_003910.7"/>
</dbReference>
<dbReference type="EMBL" id="CP000083">
    <property type="protein sequence ID" value="AAZ28605.1"/>
    <property type="molecule type" value="Genomic_DNA"/>
</dbReference>
<dbReference type="KEGG" id="cps:CPS_1495"/>
<proteinExistence type="predicted"/>
<accession>Q485M8</accession>
<dbReference type="STRING" id="167879.CPS_1495"/>
<name>Q485M8_COLP3</name>
<dbReference type="HOGENOM" id="CLU_1988841_0_0_6"/>
<evidence type="ECO:0000313" key="2">
    <source>
        <dbReference type="Proteomes" id="UP000000547"/>
    </source>
</evidence>
<evidence type="ECO:0000313" key="1">
    <source>
        <dbReference type="EMBL" id="AAZ28605.1"/>
    </source>
</evidence>
<gene>
    <name evidence="1" type="ordered locus">CPS_1495</name>
</gene>
<organism evidence="1 2">
    <name type="scientific">Colwellia psychrerythraea (strain 34H / ATCC BAA-681)</name>
    <name type="common">Vibrio psychroerythus</name>
    <dbReference type="NCBI Taxonomy" id="167879"/>
    <lineage>
        <taxon>Bacteria</taxon>
        <taxon>Pseudomonadati</taxon>
        <taxon>Pseudomonadota</taxon>
        <taxon>Gammaproteobacteria</taxon>
        <taxon>Alteromonadales</taxon>
        <taxon>Colwelliaceae</taxon>
        <taxon>Colwellia</taxon>
    </lineage>
</organism>